<reference evidence="2 3" key="1">
    <citation type="submission" date="2024-01" db="EMBL/GenBank/DDBJ databases">
        <title>The complete chloroplast genome sequence of Lithospermum erythrorhizon: insights into the phylogenetic relationship among Boraginaceae species and the maternal lineages of purple gromwells.</title>
        <authorList>
            <person name="Okada T."/>
            <person name="Watanabe K."/>
        </authorList>
    </citation>
    <scope>NUCLEOTIDE SEQUENCE [LARGE SCALE GENOMIC DNA]</scope>
</reference>
<comment type="caution">
    <text evidence="2">The sequence shown here is derived from an EMBL/GenBank/DDBJ whole genome shotgun (WGS) entry which is preliminary data.</text>
</comment>
<evidence type="ECO:0000313" key="2">
    <source>
        <dbReference type="EMBL" id="GAA0168720.1"/>
    </source>
</evidence>
<proteinExistence type="predicted"/>
<dbReference type="AlphaFoldDB" id="A0AAV3QYR2"/>
<dbReference type="EMBL" id="BAABME010006568">
    <property type="protein sequence ID" value="GAA0168720.1"/>
    <property type="molecule type" value="Genomic_DNA"/>
</dbReference>
<gene>
    <name evidence="2" type="ORF">LIER_23374</name>
</gene>
<keyword evidence="3" id="KW-1185">Reference proteome</keyword>
<evidence type="ECO:0000313" key="3">
    <source>
        <dbReference type="Proteomes" id="UP001454036"/>
    </source>
</evidence>
<evidence type="ECO:0000256" key="1">
    <source>
        <dbReference type="SAM" id="MobiDB-lite"/>
    </source>
</evidence>
<name>A0AAV3QYR2_LITER</name>
<organism evidence="2 3">
    <name type="scientific">Lithospermum erythrorhizon</name>
    <name type="common">Purple gromwell</name>
    <name type="synonym">Lithospermum officinale var. erythrorhizon</name>
    <dbReference type="NCBI Taxonomy" id="34254"/>
    <lineage>
        <taxon>Eukaryota</taxon>
        <taxon>Viridiplantae</taxon>
        <taxon>Streptophyta</taxon>
        <taxon>Embryophyta</taxon>
        <taxon>Tracheophyta</taxon>
        <taxon>Spermatophyta</taxon>
        <taxon>Magnoliopsida</taxon>
        <taxon>eudicotyledons</taxon>
        <taxon>Gunneridae</taxon>
        <taxon>Pentapetalae</taxon>
        <taxon>asterids</taxon>
        <taxon>lamiids</taxon>
        <taxon>Boraginales</taxon>
        <taxon>Boraginaceae</taxon>
        <taxon>Boraginoideae</taxon>
        <taxon>Lithospermeae</taxon>
        <taxon>Lithospermum</taxon>
    </lineage>
</organism>
<dbReference type="PANTHER" id="PTHR34222:SF94">
    <property type="entry name" value="CCHC-TYPE DOMAIN-CONTAINING PROTEIN"/>
    <property type="match status" value="1"/>
</dbReference>
<accession>A0AAV3QYR2</accession>
<feature type="region of interest" description="Disordered" evidence="1">
    <location>
        <begin position="131"/>
        <end position="156"/>
    </location>
</feature>
<protein>
    <submittedName>
        <fullName evidence="2">Uncharacterized protein</fullName>
    </submittedName>
</protein>
<dbReference type="Proteomes" id="UP001454036">
    <property type="component" value="Unassembled WGS sequence"/>
</dbReference>
<sequence length="156" mass="17708">MAGDIFFQLHRSPCTCGVVTHYEADRDKERLHQFLLGVDDDWYEVVRSNLLSGQPLPTLNEAYSTFVQDENSKTIAHKKEEPNSFHAFVLPSDRALSRYECSKFSCTHCRQTGHDNSSCFKLHRYPSWWEERRQGTSRPQPGPVAPAGRGPGGAPQ</sequence>
<dbReference type="PANTHER" id="PTHR34222">
    <property type="entry name" value="GAG_PRE-INTEGRS DOMAIN-CONTAINING PROTEIN"/>
    <property type="match status" value="1"/>
</dbReference>